<name>A0Y9K8_9GAMM</name>
<evidence type="ECO:0000313" key="2">
    <source>
        <dbReference type="EMBL" id="EAW32812.1"/>
    </source>
</evidence>
<feature type="signal peptide" evidence="1">
    <location>
        <begin position="1"/>
        <end position="30"/>
    </location>
</feature>
<feature type="chain" id="PRO_5002631334" evidence="1">
    <location>
        <begin position="31"/>
        <end position="123"/>
    </location>
</feature>
<keyword evidence="1" id="KW-0732">Signal</keyword>
<protein>
    <submittedName>
        <fullName evidence="2">Uncharacterized protein</fullName>
    </submittedName>
</protein>
<accession>A0Y9K8</accession>
<dbReference type="EMBL" id="AAVT01000001">
    <property type="protein sequence ID" value="EAW32812.1"/>
    <property type="molecule type" value="Genomic_DNA"/>
</dbReference>
<sequence length="123" mass="14368">MNLPNFSFGKVSILAGGICLAMLFSISVFAQNATKDDFTLLDESEYRGEIEEVVVVGRQPEWRRKIDQEAEWRPERFKLPENSSPSSRIQWLPEYTEDERNSYQGVRDRTGEKASLKLFEWKF</sequence>
<organism evidence="2 3">
    <name type="scientific">marine gamma proteobacterium HTCC2143</name>
    <dbReference type="NCBI Taxonomy" id="247633"/>
    <lineage>
        <taxon>Bacteria</taxon>
        <taxon>Pseudomonadati</taxon>
        <taxon>Pseudomonadota</taxon>
        <taxon>Gammaproteobacteria</taxon>
        <taxon>Cellvibrionales</taxon>
        <taxon>Spongiibacteraceae</taxon>
        <taxon>BD1-7 clade</taxon>
    </lineage>
</organism>
<evidence type="ECO:0000313" key="3">
    <source>
        <dbReference type="Proteomes" id="UP000004931"/>
    </source>
</evidence>
<evidence type="ECO:0000256" key="1">
    <source>
        <dbReference type="SAM" id="SignalP"/>
    </source>
</evidence>
<keyword evidence="3" id="KW-1185">Reference proteome</keyword>
<dbReference type="Proteomes" id="UP000004931">
    <property type="component" value="Unassembled WGS sequence"/>
</dbReference>
<dbReference type="OrthoDB" id="5740099at2"/>
<dbReference type="STRING" id="247633.GP2143_16191"/>
<proteinExistence type="predicted"/>
<dbReference type="AlphaFoldDB" id="A0Y9K8"/>
<dbReference type="eggNOG" id="ENOG502ZJ4S">
    <property type="taxonomic scope" value="Bacteria"/>
</dbReference>
<gene>
    <name evidence="2" type="ORF">GP2143_16191</name>
</gene>
<reference evidence="2 3" key="1">
    <citation type="journal article" date="2010" name="J. Bacteriol.">
        <title>Genome sequence of the oligotrophic marine Gammaproteobacterium HTCC2143, isolated from the Oregon Coast.</title>
        <authorList>
            <person name="Oh H.M."/>
            <person name="Kang I."/>
            <person name="Ferriera S."/>
            <person name="Giovannoni S.J."/>
            <person name="Cho J.C."/>
        </authorList>
    </citation>
    <scope>NUCLEOTIDE SEQUENCE [LARGE SCALE GENOMIC DNA]</scope>
    <source>
        <strain evidence="2 3">HTCC2143</strain>
    </source>
</reference>
<comment type="caution">
    <text evidence="2">The sequence shown here is derived from an EMBL/GenBank/DDBJ whole genome shotgun (WGS) entry which is preliminary data.</text>
</comment>